<dbReference type="InterPro" id="IPR001789">
    <property type="entry name" value="Sig_transdc_resp-reg_receiver"/>
</dbReference>
<accession>A0A9X2XYS2</accession>
<reference evidence="3" key="1">
    <citation type="submission" date="2022-09" db="EMBL/GenBank/DDBJ databases">
        <authorList>
            <person name="Yuan C."/>
            <person name="Ke Z."/>
        </authorList>
    </citation>
    <scope>NUCLEOTIDE SEQUENCE</scope>
    <source>
        <strain evidence="3">LB-8</strain>
    </source>
</reference>
<sequence>MKRLTNCKIVLADDDVDDLYLFEQALKQVDSDAVLITYENGDDLMQSLLKNEANLPDVVFLDLNMPKKGGIGCLEEIHRHDSLKELPVVVLTTSIRQEDIKAAYKHKACLFFHKPDSLPKLVAIIQKVLSMDLSPWNPIAF</sequence>
<dbReference type="InterPro" id="IPR052893">
    <property type="entry name" value="TCS_response_regulator"/>
</dbReference>
<dbReference type="SMART" id="SM00448">
    <property type="entry name" value="REC"/>
    <property type="match status" value="1"/>
</dbReference>
<evidence type="ECO:0000256" key="1">
    <source>
        <dbReference type="PROSITE-ProRule" id="PRU00169"/>
    </source>
</evidence>
<keyword evidence="4" id="KW-1185">Reference proteome</keyword>
<evidence type="ECO:0000259" key="2">
    <source>
        <dbReference type="PROSITE" id="PS50110"/>
    </source>
</evidence>
<dbReference type="EMBL" id="JAOTIF010000027">
    <property type="protein sequence ID" value="MCU7552034.1"/>
    <property type="molecule type" value="Genomic_DNA"/>
</dbReference>
<feature type="modified residue" description="4-aspartylphosphate" evidence="1">
    <location>
        <position position="62"/>
    </location>
</feature>
<dbReference type="Gene3D" id="3.40.50.2300">
    <property type="match status" value="1"/>
</dbReference>
<dbReference type="RefSeq" id="WP_279299471.1">
    <property type="nucleotide sequence ID" value="NZ_JAOTIF010000027.1"/>
</dbReference>
<comment type="caution">
    <text evidence="3">The sequence shown here is derived from an EMBL/GenBank/DDBJ whole genome shotgun (WGS) entry which is preliminary data.</text>
</comment>
<evidence type="ECO:0000313" key="4">
    <source>
        <dbReference type="Proteomes" id="UP001155483"/>
    </source>
</evidence>
<protein>
    <submittedName>
        <fullName evidence="3">Response regulator</fullName>
    </submittedName>
</protein>
<dbReference type="AlphaFoldDB" id="A0A9X2XYS2"/>
<dbReference type="SUPFAM" id="SSF52172">
    <property type="entry name" value="CheY-like"/>
    <property type="match status" value="1"/>
</dbReference>
<dbReference type="PROSITE" id="PS50110">
    <property type="entry name" value="RESPONSE_REGULATORY"/>
    <property type="match status" value="1"/>
</dbReference>
<dbReference type="GO" id="GO:0000160">
    <property type="term" value="P:phosphorelay signal transduction system"/>
    <property type="evidence" value="ECO:0007669"/>
    <property type="project" value="InterPro"/>
</dbReference>
<dbReference type="Pfam" id="PF00072">
    <property type="entry name" value="Response_reg"/>
    <property type="match status" value="1"/>
</dbReference>
<organism evidence="3 4">
    <name type="scientific">Paraflavisolibacter caeni</name>
    <dbReference type="NCBI Taxonomy" id="2982496"/>
    <lineage>
        <taxon>Bacteria</taxon>
        <taxon>Pseudomonadati</taxon>
        <taxon>Bacteroidota</taxon>
        <taxon>Chitinophagia</taxon>
        <taxon>Chitinophagales</taxon>
        <taxon>Chitinophagaceae</taxon>
        <taxon>Paraflavisolibacter</taxon>
    </lineage>
</organism>
<feature type="domain" description="Response regulatory" evidence="2">
    <location>
        <begin position="8"/>
        <end position="129"/>
    </location>
</feature>
<dbReference type="PANTHER" id="PTHR44520:SF2">
    <property type="entry name" value="RESPONSE REGULATOR RCP1"/>
    <property type="match status" value="1"/>
</dbReference>
<dbReference type="InterPro" id="IPR011006">
    <property type="entry name" value="CheY-like_superfamily"/>
</dbReference>
<name>A0A9X2XYS2_9BACT</name>
<reference evidence="3" key="2">
    <citation type="submission" date="2023-04" db="EMBL/GenBank/DDBJ databases">
        <title>Paracnuella aquatica gen. nov., sp. nov., a member of the family Chitinophagaceae isolated from a hot spring.</title>
        <authorList>
            <person name="Wang C."/>
        </authorList>
    </citation>
    <scope>NUCLEOTIDE SEQUENCE</scope>
    <source>
        <strain evidence="3">LB-8</strain>
    </source>
</reference>
<keyword evidence="1" id="KW-0597">Phosphoprotein</keyword>
<evidence type="ECO:0000313" key="3">
    <source>
        <dbReference type="EMBL" id="MCU7552034.1"/>
    </source>
</evidence>
<proteinExistence type="predicted"/>
<dbReference type="Proteomes" id="UP001155483">
    <property type="component" value="Unassembled WGS sequence"/>
</dbReference>
<dbReference type="PANTHER" id="PTHR44520">
    <property type="entry name" value="RESPONSE REGULATOR RCP1-RELATED"/>
    <property type="match status" value="1"/>
</dbReference>
<gene>
    <name evidence="3" type="ORF">OCK74_23135</name>
</gene>